<name>E4WRP5_OIKDI</name>
<evidence type="ECO:0000313" key="3">
    <source>
        <dbReference type="EMBL" id="CBY20427.1"/>
    </source>
</evidence>
<gene>
    <name evidence="3" type="ORF">GSOID_T00000422001</name>
</gene>
<reference evidence="3" key="1">
    <citation type="journal article" date="2010" name="Science">
        <title>Plasticity of animal genome architecture unmasked by rapid evolution of a pelagic tunicate.</title>
        <authorList>
            <person name="Denoeud F."/>
            <person name="Henriet S."/>
            <person name="Mungpakdee S."/>
            <person name="Aury J.M."/>
            <person name="Da Silva C."/>
            <person name="Brinkmann H."/>
            <person name="Mikhaleva J."/>
            <person name="Olsen L.C."/>
            <person name="Jubin C."/>
            <person name="Canestro C."/>
            <person name="Bouquet J.M."/>
            <person name="Danks G."/>
            <person name="Poulain J."/>
            <person name="Campsteijn C."/>
            <person name="Adamski M."/>
            <person name="Cross I."/>
            <person name="Yadetie F."/>
            <person name="Muffato M."/>
            <person name="Louis A."/>
            <person name="Butcher S."/>
            <person name="Tsagkogeorga G."/>
            <person name="Konrad A."/>
            <person name="Singh S."/>
            <person name="Jensen M.F."/>
            <person name="Cong E.H."/>
            <person name="Eikeseth-Otteraa H."/>
            <person name="Noel B."/>
            <person name="Anthouard V."/>
            <person name="Porcel B.M."/>
            <person name="Kachouri-Lafond R."/>
            <person name="Nishino A."/>
            <person name="Ugolini M."/>
            <person name="Chourrout P."/>
            <person name="Nishida H."/>
            <person name="Aasland R."/>
            <person name="Huzurbazar S."/>
            <person name="Westhof E."/>
            <person name="Delsuc F."/>
            <person name="Lehrach H."/>
            <person name="Reinhardt R."/>
            <person name="Weissenbach J."/>
            <person name="Roy S.W."/>
            <person name="Artiguenave F."/>
            <person name="Postlethwait J.H."/>
            <person name="Manak J.R."/>
            <person name="Thompson E.M."/>
            <person name="Jaillon O."/>
            <person name="Du Pasquier L."/>
            <person name="Boudinot P."/>
            <person name="Liberles D.A."/>
            <person name="Volff J.N."/>
            <person name="Philippe H."/>
            <person name="Lenhard B."/>
            <person name="Roest Crollius H."/>
            <person name="Wincker P."/>
            <person name="Chourrout D."/>
        </authorList>
    </citation>
    <scope>NUCLEOTIDE SEQUENCE [LARGE SCALE GENOMIC DNA]</scope>
</reference>
<feature type="compositionally biased region" description="Basic and acidic residues" evidence="1">
    <location>
        <begin position="60"/>
        <end position="99"/>
    </location>
</feature>
<dbReference type="PROSITE" id="PS51673">
    <property type="entry name" value="SUZ"/>
    <property type="match status" value="1"/>
</dbReference>
<feature type="compositionally biased region" description="Basic residues" evidence="1">
    <location>
        <begin position="138"/>
        <end position="148"/>
    </location>
</feature>
<feature type="domain" description="SUZ" evidence="2">
    <location>
        <begin position="31"/>
        <end position="102"/>
    </location>
</feature>
<evidence type="ECO:0000313" key="4">
    <source>
        <dbReference type="Proteomes" id="UP000001307"/>
    </source>
</evidence>
<dbReference type="Proteomes" id="UP000001307">
    <property type="component" value="Unassembled WGS sequence"/>
</dbReference>
<feature type="compositionally biased region" description="Polar residues" evidence="1">
    <location>
        <begin position="34"/>
        <end position="47"/>
    </location>
</feature>
<dbReference type="Pfam" id="PF12752">
    <property type="entry name" value="SUZ"/>
    <property type="match status" value="1"/>
</dbReference>
<feature type="compositionally biased region" description="Polar residues" evidence="1">
    <location>
        <begin position="103"/>
        <end position="122"/>
    </location>
</feature>
<organism evidence="3">
    <name type="scientific">Oikopleura dioica</name>
    <name type="common">Tunicate</name>
    <dbReference type="NCBI Taxonomy" id="34765"/>
    <lineage>
        <taxon>Eukaryota</taxon>
        <taxon>Metazoa</taxon>
        <taxon>Chordata</taxon>
        <taxon>Tunicata</taxon>
        <taxon>Appendicularia</taxon>
        <taxon>Copelata</taxon>
        <taxon>Oikopleuridae</taxon>
        <taxon>Oikopleura</taxon>
    </lineage>
</organism>
<dbReference type="InterPro" id="IPR024771">
    <property type="entry name" value="SUZ"/>
</dbReference>
<sequence length="194" mass="21686">MSLIADPWNDQDVQLEELEKKISRVKINSHRAHSQWNDSSVSTSRTMNGPIEAAPTVRIMKRDNATDDAAKKVLAEKPVDKTLEERERAYAEARRRILGDDAVSSSPSQSKPQRNSEASSETEGAPRSRGGHGNGRGYRGHRNNRSNKPRNDDGKDHNDVETRKPSTGQRGRGNRATGYRGQRNQRASNNESRT</sequence>
<evidence type="ECO:0000256" key="1">
    <source>
        <dbReference type="SAM" id="MobiDB-lite"/>
    </source>
</evidence>
<evidence type="ECO:0000259" key="2">
    <source>
        <dbReference type="PROSITE" id="PS51673"/>
    </source>
</evidence>
<dbReference type="EMBL" id="FN653015">
    <property type="protein sequence ID" value="CBY20427.1"/>
    <property type="molecule type" value="Genomic_DNA"/>
</dbReference>
<dbReference type="AlphaFoldDB" id="E4WRP5"/>
<protein>
    <recommendedName>
        <fullName evidence="2">SUZ domain-containing protein</fullName>
    </recommendedName>
</protein>
<dbReference type="InParanoid" id="E4WRP5"/>
<feature type="region of interest" description="Disordered" evidence="1">
    <location>
        <begin position="30"/>
        <end position="194"/>
    </location>
</feature>
<feature type="compositionally biased region" description="Basic and acidic residues" evidence="1">
    <location>
        <begin position="149"/>
        <end position="164"/>
    </location>
</feature>
<keyword evidence="4" id="KW-1185">Reference proteome</keyword>
<dbReference type="OrthoDB" id="10462257at2759"/>
<proteinExistence type="predicted"/>
<feature type="compositionally biased region" description="Polar residues" evidence="1">
    <location>
        <begin position="182"/>
        <end position="194"/>
    </location>
</feature>
<accession>E4WRP5</accession>